<feature type="compositionally biased region" description="Polar residues" evidence="9">
    <location>
        <begin position="169"/>
        <end position="196"/>
    </location>
</feature>
<keyword evidence="7 8" id="KW-0456">Lyase</keyword>
<protein>
    <recommendedName>
        <fullName evidence="10">Guanylate cyclase domain-containing protein</fullName>
    </recommendedName>
</protein>
<feature type="region of interest" description="Disordered" evidence="9">
    <location>
        <begin position="145"/>
        <end position="255"/>
    </location>
</feature>
<reference evidence="11" key="1">
    <citation type="journal article" date="2023" name="IScience">
        <title>Live-bearing cockroach genome reveals convergent evolutionary mechanisms linked to viviparity in insects and beyond.</title>
        <authorList>
            <person name="Fouks B."/>
            <person name="Harrison M.C."/>
            <person name="Mikhailova A.A."/>
            <person name="Marchal E."/>
            <person name="English S."/>
            <person name="Carruthers M."/>
            <person name="Jennings E.C."/>
            <person name="Chiamaka E.L."/>
            <person name="Frigard R.A."/>
            <person name="Pippel M."/>
            <person name="Attardo G.M."/>
            <person name="Benoit J.B."/>
            <person name="Bornberg-Bauer E."/>
            <person name="Tobe S.S."/>
        </authorList>
    </citation>
    <scope>NUCLEOTIDE SEQUENCE</scope>
    <source>
        <strain evidence="11">Stay&amp;Tobe</strain>
    </source>
</reference>
<dbReference type="PROSITE" id="PS50125">
    <property type="entry name" value="GUANYLATE_CYCLASE_2"/>
    <property type="match status" value="1"/>
</dbReference>
<dbReference type="InterPro" id="IPR050401">
    <property type="entry name" value="Cyclic_nucleotide_synthase"/>
</dbReference>
<evidence type="ECO:0000256" key="6">
    <source>
        <dbReference type="ARBA" id="ARBA00023180"/>
    </source>
</evidence>
<keyword evidence="5" id="KW-0472">Membrane</keyword>
<evidence type="ECO:0000256" key="1">
    <source>
        <dbReference type="ARBA" id="ARBA00004370"/>
    </source>
</evidence>
<keyword evidence="2" id="KW-0812">Transmembrane</keyword>
<comment type="similarity">
    <text evidence="8">Belongs to the adenylyl cyclase class-4/guanylyl cyclase family.</text>
</comment>
<keyword evidence="3" id="KW-0547">Nucleotide-binding</keyword>
<accession>A0AAD8EE58</accession>
<evidence type="ECO:0000256" key="5">
    <source>
        <dbReference type="ARBA" id="ARBA00023136"/>
    </source>
</evidence>
<dbReference type="PANTHER" id="PTHR11920">
    <property type="entry name" value="GUANYLYL CYCLASE"/>
    <property type="match status" value="1"/>
</dbReference>
<reference evidence="11" key="2">
    <citation type="submission" date="2023-05" db="EMBL/GenBank/DDBJ databases">
        <authorList>
            <person name="Fouks B."/>
        </authorList>
    </citation>
    <scope>NUCLEOTIDE SEQUENCE</scope>
    <source>
        <strain evidence="11">Stay&amp;Tobe</strain>
        <tissue evidence="11">Testes</tissue>
    </source>
</reference>
<dbReference type="GO" id="GO:0004016">
    <property type="term" value="F:adenylate cyclase activity"/>
    <property type="evidence" value="ECO:0007669"/>
    <property type="project" value="TreeGrafter"/>
</dbReference>
<evidence type="ECO:0000256" key="4">
    <source>
        <dbReference type="ARBA" id="ARBA00022989"/>
    </source>
</evidence>
<dbReference type="Pfam" id="PF00211">
    <property type="entry name" value="Guanylate_cyc"/>
    <property type="match status" value="1"/>
</dbReference>
<dbReference type="GO" id="GO:0001653">
    <property type="term" value="F:peptide receptor activity"/>
    <property type="evidence" value="ECO:0007669"/>
    <property type="project" value="TreeGrafter"/>
</dbReference>
<evidence type="ECO:0000256" key="9">
    <source>
        <dbReference type="SAM" id="MobiDB-lite"/>
    </source>
</evidence>
<sequence length="403" mass="43663">MVVSGLPLRNSDRHAGEIASMSLELLEAVRNHRIAHRPTEVLKLRIGIHTGPVVAGVVGLTMPRYCLFGDTVNTASRMESNGEPLKIHISPQCRDALLKIGGYIMEDRGIVHMKGKGAVNTYWLTGATEKAIQKREVDLTELPPLFCRPRRSPKLNADSRQASLCGGSRRQSSVPRGTSGIDTQDSNSTLHNSSPATRGGRHRLPTAPAADDTPTSVASRATLDAGAIDHLTPPRQHRPMRESRSLDPFPPDNHITCNSRLSIQLPKRSSRSLENCVGSGGKLVTNNNHPNGNVIPAAVGRSDHSAEDVRVPLLGNDTNNYPTLRGEAFPDYVPAKRWHSLENITGPDSMLVVSGDGNKKVHIARGSIRSWLFGLFNGNGLRTSDASLRKGHGYGDLQSESIV</sequence>
<evidence type="ECO:0000256" key="3">
    <source>
        <dbReference type="ARBA" id="ARBA00022741"/>
    </source>
</evidence>
<dbReference type="InterPro" id="IPR001054">
    <property type="entry name" value="A/G_cyclase"/>
</dbReference>
<evidence type="ECO:0000256" key="2">
    <source>
        <dbReference type="ARBA" id="ARBA00022692"/>
    </source>
</evidence>
<gene>
    <name evidence="11" type="ORF">L9F63_019388</name>
</gene>
<dbReference type="InterPro" id="IPR018297">
    <property type="entry name" value="A/G_cyclase_CS"/>
</dbReference>
<comment type="caution">
    <text evidence="11">The sequence shown here is derived from an EMBL/GenBank/DDBJ whole genome shotgun (WGS) entry which is preliminary data.</text>
</comment>
<evidence type="ECO:0000313" key="12">
    <source>
        <dbReference type="Proteomes" id="UP001233999"/>
    </source>
</evidence>
<dbReference type="GO" id="GO:0007168">
    <property type="term" value="P:receptor guanylyl cyclase signaling pathway"/>
    <property type="evidence" value="ECO:0007669"/>
    <property type="project" value="TreeGrafter"/>
</dbReference>
<dbReference type="EMBL" id="JASPKZ010006813">
    <property type="protein sequence ID" value="KAJ9587023.1"/>
    <property type="molecule type" value="Genomic_DNA"/>
</dbReference>
<dbReference type="GO" id="GO:0005886">
    <property type="term" value="C:plasma membrane"/>
    <property type="evidence" value="ECO:0007669"/>
    <property type="project" value="TreeGrafter"/>
</dbReference>
<dbReference type="Gene3D" id="3.30.70.1230">
    <property type="entry name" value="Nucleotide cyclase"/>
    <property type="match status" value="1"/>
</dbReference>
<dbReference type="SUPFAM" id="SSF55073">
    <property type="entry name" value="Nucleotide cyclase"/>
    <property type="match status" value="1"/>
</dbReference>
<dbReference type="GO" id="GO:0004383">
    <property type="term" value="F:guanylate cyclase activity"/>
    <property type="evidence" value="ECO:0007669"/>
    <property type="project" value="TreeGrafter"/>
</dbReference>
<name>A0AAD8EE58_DIPPU</name>
<proteinExistence type="inferred from homology"/>
<feature type="domain" description="Guanylate cyclase" evidence="10">
    <location>
        <begin position="1"/>
        <end position="79"/>
    </location>
</feature>
<keyword evidence="12" id="KW-1185">Reference proteome</keyword>
<evidence type="ECO:0000256" key="7">
    <source>
        <dbReference type="ARBA" id="ARBA00023239"/>
    </source>
</evidence>
<dbReference type="PANTHER" id="PTHR11920:SF474">
    <property type="entry name" value="RECEPTOR-TYPE GUANYLATE CYCLASE GYC76C"/>
    <property type="match status" value="1"/>
</dbReference>
<dbReference type="Proteomes" id="UP001233999">
    <property type="component" value="Unassembled WGS sequence"/>
</dbReference>
<evidence type="ECO:0000313" key="11">
    <source>
        <dbReference type="EMBL" id="KAJ9587023.1"/>
    </source>
</evidence>
<evidence type="ECO:0000256" key="8">
    <source>
        <dbReference type="RuleBase" id="RU000405"/>
    </source>
</evidence>
<dbReference type="InterPro" id="IPR029787">
    <property type="entry name" value="Nucleotide_cyclase"/>
</dbReference>
<dbReference type="PROSITE" id="PS00452">
    <property type="entry name" value="GUANYLATE_CYCLASE_1"/>
    <property type="match status" value="1"/>
</dbReference>
<dbReference type="AlphaFoldDB" id="A0AAD8EE58"/>
<keyword evidence="4" id="KW-1133">Transmembrane helix</keyword>
<organism evidence="11 12">
    <name type="scientific">Diploptera punctata</name>
    <name type="common">Pacific beetle cockroach</name>
    <dbReference type="NCBI Taxonomy" id="6984"/>
    <lineage>
        <taxon>Eukaryota</taxon>
        <taxon>Metazoa</taxon>
        <taxon>Ecdysozoa</taxon>
        <taxon>Arthropoda</taxon>
        <taxon>Hexapoda</taxon>
        <taxon>Insecta</taxon>
        <taxon>Pterygota</taxon>
        <taxon>Neoptera</taxon>
        <taxon>Polyneoptera</taxon>
        <taxon>Dictyoptera</taxon>
        <taxon>Blattodea</taxon>
        <taxon>Blaberoidea</taxon>
        <taxon>Blaberidae</taxon>
        <taxon>Diplopterinae</taxon>
        <taxon>Diploptera</taxon>
    </lineage>
</organism>
<dbReference type="GO" id="GO:0000166">
    <property type="term" value="F:nucleotide binding"/>
    <property type="evidence" value="ECO:0007669"/>
    <property type="project" value="UniProtKB-KW"/>
</dbReference>
<evidence type="ECO:0000259" key="10">
    <source>
        <dbReference type="PROSITE" id="PS50125"/>
    </source>
</evidence>
<dbReference type="CDD" id="cd07302">
    <property type="entry name" value="CHD"/>
    <property type="match status" value="1"/>
</dbReference>
<dbReference type="GO" id="GO:0035556">
    <property type="term" value="P:intracellular signal transduction"/>
    <property type="evidence" value="ECO:0007669"/>
    <property type="project" value="InterPro"/>
</dbReference>
<dbReference type="SMART" id="SM00044">
    <property type="entry name" value="CYCc"/>
    <property type="match status" value="1"/>
</dbReference>
<comment type="subcellular location">
    <subcellularLocation>
        <location evidence="1">Membrane</location>
    </subcellularLocation>
</comment>
<keyword evidence="6" id="KW-0325">Glycoprotein</keyword>